<keyword evidence="6 8" id="KW-1133">Transmembrane helix</keyword>
<dbReference type="InterPro" id="IPR011850">
    <property type="entry name" value="T2SS_GspF"/>
</dbReference>
<dbReference type="GO" id="GO:0005886">
    <property type="term" value="C:plasma membrane"/>
    <property type="evidence" value="ECO:0007669"/>
    <property type="project" value="UniProtKB-SubCell"/>
</dbReference>
<keyword evidence="11" id="KW-1185">Reference proteome</keyword>
<evidence type="ECO:0000256" key="2">
    <source>
        <dbReference type="ARBA" id="ARBA00005745"/>
    </source>
</evidence>
<dbReference type="PANTHER" id="PTHR30012:SF0">
    <property type="entry name" value="TYPE II SECRETION SYSTEM PROTEIN F-RELATED"/>
    <property type="match status" value="1"/>
</dbReference>
<dbReference type="InterPro" id="IPR042094">
    <property type="entry name" value="T2SS_GspF_sf"/>
</dbReference>
<dbReference type="AlphaFoldDB" id="A0A918VGS5"/>
<evidence type="ECO:0000256" key="4">
    <source>
        <dbReference type="ARBA" id="ARBA00022519"/>
    </source>
</evidence>
<reference evidence="10" key="1">
    <citation type="journal article" date="2014" name="Int. J. Syst. Evol. Microbiol.">
        <title>Complete genome sequence of Corynebacterium casei LMG S-19264T (=DSM 44701T), isolated from a smear-ripened cheese.</title>
        <authorList>
            <consortium name="US DOE Joint Genome Institute (JGI-PGF)"/>
            <person name="Walter F."/>
            <person name="Albersmeier A."/>
            <person name="Kalinowski J."/>
            <person name="Ruckert C."/>
        </authorList>
    </citation>
    <scope>NUCLEOTIDE SEQUENCE</scope>
    <source>
        <strain evidence="10">KCTC 12711</strain>
    </source>
</reference>
<evidence type="ECO:0000256" key="1">
    <source>
        <dbReference type="ARBA" id="ARBA00004429"/>
    </source>
</evidence>
<dbReference type="InterPro" id="IPR003004">
    <property type="entry name" value="GspF/PilC"/>
</dbReference>
<evidence type="ECO:0000256" key="3">
    <source>
        <dbReference type="ARBA" id="ARBA00022475"/>
    </source>
</evidence>
<feature type="transmembrane region" description="Helical" evidence="8">
    <location>
        <begin position="173"/>
        <end position="202"/>
    </location>
</feature>
<keyword evidence="7 8" id="KW-0472">Membrane</keyword>
<keyword evidence="5 8" id="KW-0812">Transmembrane</keyword>
<dbReference type="PANTHER" id="PTHR30012">
    <property type="entry name" value="GENERAL SECRETION PATHWAY PROTEIN"/>
    <property type="match status" value="1"/>
</dbReference>
<feature type="transmembrane region" description="Helical" evidence="8">
    <location>
        <begin position="222"/>
        <end position="245"/>
    </location>
</feature>
<protein>
    <submittedName>
        <fullName evidence="10">Type II secretion system protein F</fullName>
    </submittedName>
</protein>
<evidence type="ECO:0000256" key="8">
    <source>
        <dbReference type="SAM" id="Phobius"/>
    </source>
</evidence>
<keyword evidence="3" id="KW-1003">Cell membrane</keyword>
<dbReference type="Pfam" id="PF00482">
    <property type="entry name" value="T2SSF"/>
    <property type="match status" value="2"/>
</dbReference>
<evidence type="ECO:0000256" key="5">
    <source>
        <dbReference type="ARBA" id="ARBA00022692"/>
    </source>
</evidence>
<dbReference type="Gene3D" id="1.20.81.30">
    <property type="entry name" value="Type II secretion system (T2SS), domain F"/>
    <property type="match status" value="2"/>
</dbReference>
<evidence type="ECO:0000313" key="10">
    <source>
        <dbReference type="EMBL" id="GHA00194.1"/>
    </source>
</evidence>
<evidence type="ECO:0000256" key="6">
    <source>
        <dbReference type="ARBA" id="ARBA00022989"/>
    </source>
</evidence>
<dbReference type="NCBIfam" id="TIGR02120">
    <property type="entry name" value="GspF"/>
    <property type="match status" value="1"/>
</dbReference>
<dbReference type="GO" id="GO:0015627">
    <property type="term" value="C:type II protein secretion system complex"/>
    <property type="evidence" value="ECO:0007669"/>
    <property type="project" value="InterPro"/>
</dbReference>
<keyword evidence="4" id="KW-0997">Cell inner membrane</keyword>
<dbReference type="Proteomes" id="UP000614811">
    <property type="component" value="Unassembled WGS sequence"/>
</dbReference>
<dbReference type="InterPro" id="IPR018076">
    <property type="entry name" value="T2SS_GspF_dom"/>
</dbReference>
<comment type="similarity">
    <text evidence="2">Belongs to the GSP F family.</text>
</comment>
<feature type="domain" description="Type II secretion system protein GspF" evidence="9">
    <location>
        <begin position="74"/>
        <end position="196"/>
    </location>
</feature>
<reference evidence="10" key="2">
    <citation type="submission" date="2020-09" db="EMBL/GenBank/DDBJ databases">
        <authorList>
            <person name="Sun Q."/>
            <person name="Kim S."/>
        </authorList>
    </citation>
    <scope>NUCLEOTIDE SEQUENCE</scope>
    <source>
        <strain evidence="10">KCTC 12711</strain>
    </source>
</reference>
<dbReference type="RefSeq" id="WP_189398520.1">
    <property type="nucleotide sequence ID" value="NZ_BMXA01000001.1"/>
</dbReference>
<accession>A0A918VGS5</accession>
<dbReference type="EMBL" id="BMXA01000001">
    <property type="protein sequence ID" value="GHA00194.1"/>
    <property type="molecule type" value="Genomic_DNA"/>
</dbReference>
<evidence type="ECO:0000313" key="11">
    <source>
        <dbReference type="Proteomes" id="UP000614811"/>
    </source>
</evidence>
<name>A0A918VGS5_9GAMM</name>
<sequence>MATFEYQALNAKGRTVKGVTSGDHAKQVRAELRAQGLIPLNVKSISESAASKSDQKGRPSRRIKISTNELSIMTRQMATLLESGMTVEETLSAVIKQSEGHKVKTVISDIRSMVTEGYSLSDAIALYPNSFPEIYRASIAAGEQSGTLDNVLDRLADYLEDSHAMQQKITQAIVYPIFLFFVCAAILVVLIVVVVPKIVGVYEDTKQELPTLTKVVIKISDFMVNYGVIVGIGLVVLVVLIRLLFRQDKPKLWLHRTYLKIVGLRKMVQNIDSARMSRTLSIMVGSGVPILSSMRASQAVMTNRVLQQDLQQATEEVSQGVSIGRALDRSGHFPPLLVHMVSSGENSGRLGHMLEKAATATENEMQTRISMMVSLLGPMMILIMGSMVMTIILAILMPMMKLQEMVNF</sequence>
<evidence type="ECO:0000259" key="9">
    <source>
        <dbReference type="Pfam" id="PF00482"/>
    </source>
</evidence>
<organism evidence="10 11">
    <name type="scientific">Arenicella chitinivorans</name>
    <dbReference type="NCBI Taxonomy" id="1329800"/>
    <lineage>
        <taxon>Bacteria</taxon>
        <taxon>Pseudomonadati</taxon>
        <taxon>Pseudomonadota</taxon>
        <taxon>Gammaproteobacteria</taxon>
        <taxon>Arenicellales</taxon>
        <taxon>Arenicellaceae</taxon>
        <taxon>Arenicella</taxon>
    </lineage>
</organism>
<evidence type="ECO:0000256" key="7">
    <source>
        <dbReference type="ARBA" id="ARBA00023136"/>
    </source>
</evidence>
<dbReference type="PRINTS" id="PR00812">
    <property type="entry name" value="BCTERIALGSPF"/>
</dbReference>
<feature type="transmembrane region" description="Helical" evidence="8">
    <location>
        <begin position="375"/>
        <end position="400"/>
    </location>
</feature>
<gene>
    <name evidence="10" type="primary">epsF</name>
    <name evidence="10" type="ORF">GCM10008090_06100</name>
</gene>
<dbReference type="FunFam" id="1.20.81.30:FF:000001">
    <property type="entry name" value="Type II secretion system protein F"/>
    <property type="match status" value="2"/>
</dbReference>
<comment type="caution">
    <text evidence="10">The sequence shown here is derived from an EMBL/GenBank/DDBJ whole genome shotgun (WGS) entry which is preliminary data.</text>
</comment>
<comment type="subcellular location">
    <subcellularLocation>
        <location evidence="1">Cell inner membrane</location>
        <topology evidence="1">Multi-pass membrane protein</topology>
    </subcellularLocation>
</comment>
<dbReference type="GO" id="GO:0015628">
    <property type="term" value="P:protein secretion by the type II secretion system"/>
    <property type="evidence" value="ECO:0007669"/>
    <property type="project" value="InterPro"/>
</dbReference>
<feature type="domain" description="Type II secretion system protein GspF" evidence="9">
    <location>
        <begin position="277"/>
        <end position="398"/>
    </location>
</feature>
<proteinExistence type="inferred from homology"/>